<dbReference type="OrthoDB" id="427800at2759"/>
<dbReference type="InterPro" id="IPR017459">
    <property type="entry name" value="Glycosyl_Trfase_fam3_N_dom"/>
</dbReference>
<dbReference type="GO" id="GO:0005829">
    <property type="term" value="C:cytosol"/>
    <property type="evidence" value="ECO:0007669"/>
    <property type="project" value="TreeGrafter"/>
</dbReference>
<dbReference type="EMBL" id="LBBL01000104">
    <property type="protein sequence ID" value="KKF95298.1"/>
    <property type="molecule type" value="Genomic_DNA"/>
</dbReference>
<evidence type="ECO:0000313" key="6">
    <source>
        <dbReference type="Proteomes" id="UP000034841"/>
    </source>
</evidence>
<dbReference type="PANTHER" id="PTHR43285">
    <property type="entry name" value="ANTHRANILATE PHOSPHORIBOSYLTRANSFERASE"/>
    <property type="match status" value="1"/>
</dbReference>
<dbReference type="Proteomes" id="UP000034841">
    <property type="component" value="Unassembled WGS sequence"/>
</dbReference>
<evidence type="ECO:0000256" key="1">
    <source>
        <dbReference type="ARBA" id="ARBA00022676"/>
    </source>
</evidence>
<organism evidence="5 6">
    <name type="scientific">Ceratocystis fimbriata f. sp. platani</name>
    <dbReference type="NCBI Taxonomy" id="88771"/>
    <lineage>
        <taxon>Eukaryota</taxon>
        <taxon>Fungi</taxon>
        <taxon>Dikarya</taxon>
        <taxon>Ascomycota</taxon>
        <taxon>Pezizomycotina</taxon>
        <taxon>Sordariomycetes</taxon>
        <taxon>Hypocreomycetidae</taxon>
        <taxon>Microascales</taxon>
        <taxon>Ceratocystidaceae</taxon>
        <taxon>Ceratocystis</taxon>
    </lineage>
</organism>
<evidence type="ECO:0000256" key="2">
    <source>
        <dbReference type="ARBA" id="ARBA00022679"/>
    </source>
</evidence>
<dbReference type="Pfam" id="PF00591">
    <property type="entry name" value="Glycos_transf_3"/>
    <property type="match status" value="1"/>
</dbReference>
<dbReference type="NCBIfam" id="TIGR01245">
    <property type="entry name" value="trpD"/>
    <property type="match status" value="1"/>
</dbReference>
<evidence type="ECO:0000259" key="4">
    <source>
        <dbReference type="Pfam" id="PF02885"/>
    </source>
</evidence>
<keyword evidence="2 5" id="KW-0808">Transferase</keyword>
<feature type="domain" description="Glycosyl transferase family 3 N-terminal" evidence="4">
    <location>
        <begin position="23"/>
        <end position="88"/>
    </location>
</feature>
<dbReference type="InterPro" id="IPR035902">
    <property type="entry name" value="Nuc_phospho_transferase"/>
</dbReference>
<dbReference type="PANTHER" id="PTHR43285:SF2">
    <property type="entry name" value="ANTHRANILATE PHOSPHORIBOSYLTRANSFERASE"/>
    <property type="match status" value="1"/>
</dbReference>
<evidence type="ECO:0000259" key="3">
    <source>
        <dbReference type="Pfam" id="PF00591"/>
    </source>
</evidence>
<dbReference type="GO" id="GO:0000162">
    <property type="term" value="P:L-tryptophan biosynthetic process"/>
    <property type="evidence" value="ECO:0007669"/>
    <property type="project" value="EnsemblFungi"/>
</dbReference>
<dbReference type="AlphaFoldDB" id="A0A0F8BRU7"/>
<comment type="caution">
    <text evidence="5">The sequence shown here is derived from an EMBL/GenBank/DDBJ whole genome shotgun (WGS) entry which is preliminary data.</text>
</comment>
<sequence>MASSQAPIAGSSASATVVKTDIKPLLQSLWPGTSSVTPTEIADAISLFFTNQVSESQAASLLICLHFTQLDIRADVLAECAQVMRNAAEQVDAPGLHALIQKKGLSVGKYNGGLCDIVGTGGDSHNTFNISTTASIIASGLLLVSKHGNRASTSKSGSADLVNSMAPRPPILNAVTPTSLIDIYTRTNYAFLFAPVFHPGMRYVAPVRKQLPWRTIFNNLGPLANPVEAVLEARVIGVARRALGPAFAEALRLAGVRKALIICGAEELDEISCAGPTYCWMLQENAQGEVHVREFTVSPEDFGFERHALSEVESGKEPKENAELLHRILNNELEDNNPLLQFILMNAAALFVVSGMTEADESDMGEGDDRKVVTERGPGDCRWKEGVRRARWCVKSGAAWKQWSEFVNVTNDLGE</sequence>
<dbReference type="Gene3D" id="1.20.970.10">
    <property type="entry name" value="Transferase, Pyrimidine Nucleoside Phosphorylase, Chain C"/>
    <property type="match status" value="1"/>
</dbReference>
<dbReference type="Pfam" id="PF02885">
    <property type="entry name" value="Glycos_trans_3N"/>
    <property type="match status" value="1"/>
</dbReference>
<keyword evidence="1 5" id="KW-0328">Glycosyltransferase</keyword>
<reference evidence="5 6" key="1">
    <citation type="submission" date="2015-04" db="EMBL/GenBank/DDBJ databases">
        <title>Genome sequence of Ceratocystis platani, a major pathogen of plane trees.</title>
        <authorList>
            <person name="Belbahri L."/>
        </authorList>
    </citation>
    <scope>NUCLEOTIDE SEQUENCE [LARGE SCALE GENOMIC DNA]</scope>
    <source>
        <strain evidence="5 6">CFO</strain>
    </source>
</reference>
<dbReference type="InterPro" id="IPR000312">
    <property type="entry name" value="Glycosyl_Trfase_fam3"/>
</dbReference>
<dbReference type="FunFam" id="3.40.1030.10:FF:000010">
    <property type="entry name" value="Anthranilate phosphoribosyltransferase"/>
    <property type="match status" value="1"/>
</dbReference>
<accession>A0A0F8BRU7</accession>
<keyword evidence="6" id="KW-1185">Reference proteome</keyword>
<dbReference type="EC" id="2.4.2.18" evidence="5"/>
<proteinExistence type="predicted"/>
<name>A0A0F8BRU7_CERFI</name>
<evidence type="ECO:0000313" key="5">
    <source>
        <dbReference type="EMBL" id="KKF95298.1"/>
    </source>
</evidence>
<protein>
    <submittedName>
        <fullName evidence="5">Anthranilate phosphoribosyltransferase</fullName>
        <ecNumber evidence="5">2.4.2.18</ecNumber>
    </submittedName>
</protein>
<dbReference type="InterPro" id="IPR005940">
    <property type="entry name" value="Anthranilate_Pribosyl_Tfrase"/>
</dbReference>
<dbReference type="GO" id="GO:0004048">
    <property type="term" value="F:anthranilate phosphoribosyltransferase activity"/>
    <property type="evidence" value="ECO:0007669"/>
    <property type="project" value="UniProtKB-EC"/>
</dbReference>
<dbReference type="SUPFAM" id="SSF52418">
    <property type="entry name" value="Nucleoside phosphorylase/phosphoribosyltransferase catalytic domain"/>
    <property type="match status" value="1"/>
</dbReference>
<gene>
    <name evidence="5" type="primary">trp4</name>
    <name evidence="5" type="ORF">CFO_g2339</name>
</gene>
<dbReference type="Gene3D" id="3.40.1030.10">
    <property type="entry name" value="Nucleoside phosphorylase/phosphoribosyltransferase catalytic domain"/>
    <property type="match status" value="1"/>
</dbReference>
<feature type="domain" description="Glycosyl transferase family 3" evidence="3">
    <location>
        <begin position="113"/>
        <end position="399"/>
    </location>
</feature>